<dbReference type="RefSeq" id="WP_014707142.1">
    <property type="nucleotide sequence ID" value="NC_017857.3"/>
</dbReference>
<dbReference type="SMART" id="SM00862">
    <property type="entry name" value="Trans_reg_C"/>
    <property type="match status" value="1"/>
</dbReference>
<dbReference type="Pfam" id="PF00486">
    <property type="entry name" value="Trans_reg_C"/>
    <property type="match status" value="1"/>
</dbReference>
<evidence type="ECO:0000256" key="4">
    <source>
        <dbReference type="ARBA" id="ARBA00023012"/>
    </source>
</evidence>
<dbReference type="GO" id="GO:0006355">
    <property type="term" value="P:regulation of DNA-templated transcription"/>
    <property type="evidence" value="ECO:0007669"/>
    <property type="project" value="InterPro"/>
</dbReference>
<protein>
    <submittedName>
        <fullName evidence="12">Two component transcriptional regulator</fullName>
    </submittedName>
</protein>
<keyword evidence="4" id="KW-0902">Two-component regulatory system</keyword>
<dbReference type="Proteomes" id="UP000009144">
    <property type="component" value="Chromosome"/>
</dbReference>
<dbReference type="HOGENOM" id="CLU_000445_30_1_6"/>
<dbReference type="GO" id="GO:0000156">
    <property type="term" value="F:phosphorelay response regulator activity"/>
    <property type="evidence" value="ECO:0007669"/>
    <property type="project" value="TreeGrafter"/>
</dbReference>
<gene>
    <name evidence="12" type="ordered locus">Q7A_1956</name>
</gene>
<dbReference type="EMBL" id="CP003390">
    <property type="protein sequence ID" value="AFI84773.1"/>
    <property type="molecule type" value="Genomic_DNA"/>
</dbReference>
<evidence type="ECO:0000256" key="8">
    <source>
        <dbReference type="PROSITE-ProRule" id="PRU00169"/>
    </source>
</evidence>
<dbReference type="KEGG" id="mej:Q7A_1956"/>
<reference evidence="12 13" key="2">
    <citation type="journal article" date="2013" name="Int. J. Syst. Evol. Microbiol.">
        <title>Methylophaga nitratireducenticrescens sp. nov. and Methylophaga frappieri sp. nov., isolated from the biofilm of the methanol-fed denitrification system treating the seawater at the Montreal Biodome.</title>
        <authorList>
            <person name="Villeneuve C."/>
            <person name="Martineau C."/>
            <person name="Mauffrey F."/>
            <person name="Villemur R."/>
        </authorList>
    </citation>
    <scope>NUCLEOTIDE SEQUENCE [LARGE SCALE GENOMIC DNA]</scope>
    <source>
        <strain evidence="12 13">JAM1</strain>
    </source>
</reference>
<dbReference type="SMART" id="SM00448">
    <property type="entry name" value="REC"/>
    <property type="match status" value="1"/>
</dbReference>
<dbReference type="PANTHER" id="PTHR48111">
    <property type="entry name" value="REGULATOR OF RPOS"/>
    <property type="match status" value="1"/>
</dbReference>
<dbReference type="Gene3D" id="1.10.10.10">
    <property type="entry name" value="Winged helix-like DNA-binding domain superfamily/Winged helix DNA-binding domain"/>
    <property type="match status" value="1"/>
</dbReference>
<name>I1XK54_METNJ</name>
<dbReference type="Pfam" id="PF00072">
    <property type="entry name" value="Response_reg"/>
    <property type="match status" value="1"/>
</dbReference>
<evidence type="ECO:0000313" key="13">
    <source>
        <dbReference type="Proteomes" id="UP000009144"/>
    </source>
</evidence>
<evidence type="ECO:0000256" key="2">
    <source>
        <dbReference type="ARBA" id="ARBA00022490"/>
    </source>
</evidence>
<reference evidence="12 13" key="1">
    <citation type="journal article" date="2012" name="J. Bacteriol.">
        <title>Complete genome sequences of Methylophaga sp. strain JAM1 and Methylophaga sp. strain JAM7.</title>
        <authorList>
            <person name="Villeneuve C."/>
            <person name="Martineau C."/>
            <person name="Mauffrey F."/>
            <person name="Villemur R."/>
        </authorList>
    </citation>
    <scope>NUCLEOTIDE SEQUENCE [LARGE SCALE GENOMIC DNA]</scope>
    <source>
        <strain evidence="12 13">JAM1</strain>
    </source>
</reference>
<feature type="DNA-binding region" description="OmpR/PhoB-type" evidence="9">
    <location>
        <begin position="124"/>
        <end position="218"/>
    </location>
</feature>
<dbReference type="PROSITE" id="PS50110">
    <property type="entry name" value="RESPONSE_REGULATORY"/>
    <property type="match status" value="1"/>
</dbReference>
<dbReference type="InterPro" id="IPR036388">
    <property type="entry name" value="WH-like_DNA-bd_sf"/>
</dbReference>
<dbReference type="PROSITE" id="PS51755">
    <property type="entry name" value="OMPR_PHOB"/>
    <property type="match status" value="1"/>
</dbReference>
<evidence type="ECO:0000259" key="10">
    <source>
        <dbReference type="PROSITE" id="PS50110"/>
    </source>
</evidence>
<dbReference type="InterPro" id="IPR001789">
    <property type="entry name" value="Sig_transdc_resp-reg_receiver"/>
</dbReference>
<dbReference type="STRING" id="754476.Q7A_1956"/>
<dbReference type="eggNOG" id="COG0745">
    <property type="taxonomic scope" value="Bacteria"/>
</dbReference>
<keyword evidence="5" id="KW-0805">Transcription regulation</keyword>
<dbReference type="AlphaFoldDB" id="I1XK54"/>
<dbReference type="InterPro" id="IPR039420">
    <property type="entry name" value="WalR-like"/>
</dbReference>
<evidence type="ECO:0000256" key="6">
    <source>
        <dbReference type="ARBA" id="ARBA00023125"/>
    </source>
</evidence>
<dbReference type="InterPro" id="IPR011006">
    <property type="entry name" value="CheY-like_superfamily"/>
</dbReference>
<dbReference type="OrthoDB" id="9802426at2"/>
<evidence type="ECO:0000256" key="3">
    <source>
        <dbReference type="ARBA" id="ARBA00022553"/>
    </source>
</evidence>
<keyword evidence="2" id="KW-0963">Cytoplasm</keyword>
<feature type="domain" description="OmpR/PhoB-type" evidence="11">
    <location>
        <begin position="124"/>
        <end position="218"/>
    </location>
</feature>
<sequence length="222" mass="25338">MRILLIEDDQLLALGIITALKRMGYQLEHCTTGLHAKQAVLNGEFALMILDLGLPDGSAVPLIKSIRKNGHSLPILVLTAQDQIEIKLAALNNGADDYLVKPTDVREIEARIRVLVRRSSERKDDILFISSLRLDLQTHDCEYNGQSVILTKREFLLLKEFMMNPNRILSRQYLDELSYGWEGDIDSNATEVHIHHLRKKLSNDLFRTVRGIGYMLVEEYDV</sequence>
<dbReference type="Gene3D" id="3.40.50.2300">
    <property type="match status" value="1"/>
</dbReference>
<feature type="domain" description="Response regulatory" evidence="10">
    <location>
        <begin position="2"/>
        <end position="116"/>
    </location>
</feature>
<evidence type="ECO:0000256" key="5">
    <source>
        <dbReference type="ARBA" id="ARBA00023015"/>
    </source>
</evidence>
<keyword evidence="7" id="KW-0804">Transcription</keyword>
<dbReference type="GO" id="GO:0005829">
    <property type="term" value="C:cytosol"/>
    <property type="evidence" value="ECO:0007669"/>
    <property type="project" value="TreeGrafter"/>
</dbReference>
<dbReference type="InterPro" id="IPR001867">
    <property type="entry name" value="OmpR/PhoB-type_DNA-bd"/>
</dbReference>
<proteinExistence type="predicted"/>
<evidence type="ECO:0000256" key="1">
    <source>
        <dbReference type="ARBA" id="ARBA00004496"/>
    </source>
</evidence>
<keyword evidence="6 9" id="KW-0238">DNA-binding</keyword>
<evidence type="ECO:0000259" key="11">
    <source>
        <dbReference type="PROSITE" id="PS51755"/>
    </source>
</evidence>
<evidence type="ECO:0000313" key="12">
    <source>
        <dbReference type="EMBL" id="AFI84773.1"/>
    </source>
</evidence>
<keyword evidence="13" id="KW-1185">Reference proteome</keyword>
<evidence type="ECO:0000256" key="7">
    <source>
        <dbReference type="ARBA" id="ARBA00023163"/>
    </source>
</evidence>
<organism evidence="12 13">
    <name type="scientific">Methylophaga nitratireducenticrescens</name>
    <dbReference type="NCBI Taxonomy" id="754476"/>
    <lineage>
        <taxon>Bacteria</taxon>
        <taxon>Pseudomonadati</taxon>
        <taxon>Pseudomonadota</taxon>
        <taxon>Gammaproteobacteria</taxon>
        <taxon>Thiotrichales</taxon>
        <taxon>Piscirickettsiaceae</taxon>
        <taxon>Methylophaga</taxon>
    </lineage>
</organism>
<dbReference type="GO" id="GO:0000976">
    <property type="term" value="F:transcription cis-regulatory region binding"/>
    <property type="evidence" value="ECO:0007669"/>
    <property type="project" value="TreeGrafter"/>
</dbReference>
<dbReference type="GO" id="GO:0032993">
    <property type="term" value="C:protein-DNA complex"/>
    <property type="evidence" value="ECO:0007669"/>
    <property type="project" value="TreeGrafter"/>
</dbReference>
<accession>I1XK54</accession>
<comment type="subcellular location">
    <subcellularLocation>
        <location evidence="1">Cytoplasm</location>
    </subcellularLocation>
</comment>
<dbReference type="SUPFAM" id="SSF52172">
    <property type="entry name" value="CheY-like"/>
    <property type="match status" value="1"/>
</dbReference>
<dbReference type="CDD" id="cd00383">
    <property type="entry name" value="trans_reg_C"/>
    <property type="match status" value="1"/>
</dbReference>
<evidence type="ECO:0000256" key="9">
    <source>
        <dbReference type="PROSITE-ProRule" id="PRU01091"/>
    </source>
</evidence>
<keyword evidence="3 8" id="KW-0597">Phosphoprotein</keyword>
<dbReference type="PATRIC" id="fig|754476.3.peg.1934"/>
<feature type="modified residue" description="4-aspartylphosphate" evidence="8">
    <location>
        <position position="51"/>
    </location>
</feature>
<dbReference type="PANTHER" id="PTHR48111:SF35">
    <property type="entry name" value="TRANSCRIPTIONAL REGULATORY PROTEIN QSEB"/>
    <property type="match status" value="1"/>
</dbReference>